<dbReference type="PANTHER" id="PTHR21528">
    <property type="entry name" value="DEHYDRODOLICHYL DIPHOSPHATE SYNTHASE COMPLEX SUBUNIT NUS1"/>
    <property type="match status" value="1"/>
</dbReference>
<dbReference type="InParanoid" id="A0A067RFX1"/>
<dbReference type="EMBL" id="KK852498">
    <property type="protein sequence ID" value="KDR22627.1"/>
    <property type="molecule type" value="Genomic_DNA"/>
</dbReference>
<dbReference type="AlphaFoldDB" id="A0A067RFX1"/>
<keyword evidence="10" id="KW-1133">Transmembrane helix</keyword>
<keyword evidence="13" id="KW-0732">Signal</keyword>
<feature type="chain" id="PRO_5001648152" description="ditrans,polycis-polyprenyl diphosphate synthase [(2E,6E)-farnesyldiphosphate specific]" evidence="13">
    <location>
        <begin position="26"/>
        <end position="258"/>
    </location>
</feature>
<keyword evidence="15" id="KW-1185">Reference proteome</keyword>
<dbReference type="Gene3D" id="3.40.1180.10">
    <property type="entry name" value="Decaprenyl diphosphate synthase-like"/>
    <property type="match status" value="1"/>
</dbReference>
<dbReference type="SUPFAM" id="SSF64005">
    <property type="entry name" value="Undecaprenyl diphosphate synthase"/>
    <property type="match status" value="1"/>
</dbReference>
<evidence type="ECO:0000256" key="8">
    <source>
        <dbReference type="ARBA" id="ARBA00022824"/>
    </source>
</evidence>
<dbReference type="GO" id="GO:0005789">
    <property type="term" value="C:endoplasmic reticulum membrane"/>
    <property type="evidence" value="ECO:0007669"/>
    <property type="project" value="UniProtKB-SubCell"/>
</dbReference>
<evidence type="ECO:0000256" key="4">
    <source>
        <dbReference type="ARBA" id="ARBA00005432"/>
    </source>
</evidence>
<comment type="catalytic activity">
    <reaction evidence="12">
        <text>n isopentenyl diphosphate + (2E,6E)-farnesyl diphosphate = a di-trans,poly-cis-polyprenyl diphosphate + n diphosphate</text>
        <dbReference type="Rhea" id="RHEA:53008"/>
        <dbReference type="Rhea" id="RHEA-COMP:19494"/>
        <dbReference type="ChEBI" id="CHEBI:33019"/>
        <dbReference type="ChEBI" id="CHEBI:128769"/>
        <dbReference type="ChEBI" id="CHEBI:136960"/>
        <dbReference type="ChEBI" id="CHEBI:175763"/>
        <dbReference type="EC" id="2.5.1.87"/>
    </reaction>
</comment>
<dbReference type="GO" id="GO:1904423">
    <property type="term" value="C:dehydrodolichyl diphosphate synthase complex"/>
    <property type="evidence" value="ECO:0007669"/>
    <property type="project" value="InterPro"/>
</dbReference>
<comment type="cofactor">
    <cofactor evidence="1">
        <name>Mg(2+)</name>
        <dbReference type="ChEBI" id="CHEBI:18420"/>
    </cofactor>
</comment>
<keyword evidence="8" id="KW-0256">Endoplasmic reticulum</keyword>
<comment type="pathway">
    <text evidence="3">Protein modification; protein glycosylation.</text>
</comment>
<evidence type="ECO:0000313" key="14">
    <source>
        <dbReference type="EMBL" id="KDR22627.1"/>
    </source>
</evidence>
<dbReference type="OMA" id="AWSSCAG"/>
<evidence type="ECO:0000256" key="3">
    <source>
        <dbReference type="ARBA" id="ARBA00004922"/>
    </source>
</evidence>
<dbReference type="GO" id="GO:0045547">
    <property type="term" value="F:ditrans,polycis-polyprenyl diphosphate synthase [(2E,6E)-farnesyl diphosphate specific] activity"/>
    <property type="evidence" value="ECO:0007669"/>
    <property type="project" value="UniProtKB-EC"/>
</dbReference>
<dbReference type="PANTHER" id="PTHR21528:SF0">
    <property type="entry name" value="DEHYDRODOLICHYL DIPHOSPHATE SYNTHASE COMPLEX SUBUNIT NUS1"/>
    <property type="match status" value="1"/>
</dbReference>
<proteinExistence type="inferred from homology"/>
<evidence type="ECO:0000256" key="9">
    <source>
        <dbReference type="ARBA" id="ARBA00022842"/>
    </source>
</evidence>
<evidence type="ECO:0000256" key="12">
    <source>
        <dbReference type="ARBA" id="ARBA00047353"/>
    </source>
</evidence>
<reference evidence="14 15" key="1">
    <citation type="journal article" date="2014" name="Nat. Commun.">
        <title>Molecular traces of alternative social organization in a termite genome.</title>
        <authorList>
            <person name="Terrapon N."/>
            <person name="Li C."/>
            <person name="Robertson H.M."/>
            <person name="Ji L."/>
            <person name="Meng X."/>
            <person name="Booth W."/>
            <person name="Chen Z."/>
            <person name="Childers C.P."/>
            <person name="Glastad K.M."/>
            <person name="Gokhale K."/>
            <person name="Gowin J."/>
            <person name="Gronenberg W."/>
            <person name="Hermansen R.A."/>
            <person name="Hu H."/>
            <person name="Hunt B.G."/>
            <person name="Huylmans A.K."/>
            <person name="Khalil S.M."/>
            <person name="Mitchell R.D."/>
            <person name="Munoz-Torres M.C."/>
            <person name="Mustard J.A."/>
            <person name="Pan H."/>
            <person name="Reese J.T."/>
            <person name="Scharf M.E."/>
            <person name="Sun F."/>
            <person name="Vogel H."/>
            <person name="Xiao J."/>
            <person name="Yang W."/>
            <person name="Yang Z."/>
            <person name="Yang Z."/>
            <person name="Zhou J."/>
            <person name="Zhu J."/>
            <person name="Brent C.S."/>
            <person name="Elsik C.G."/>
            <person name="Goodisman M.A."/>
            <person name="Liberles D.A."/>
            <person name="Roe R.M."/>
            <person name="Vargo E.L."/>
            <person name="Vilcinskas A."/>
            <person name="Wang J."/>
            <person name="Bornberg-Bauer E."/>
            <person name="Korb J."/>
            <person name="Zhang G."/>
            <person name="Liebig J."/>
        </authorList>
    </citation>
    <scope>NUCLEOTIDE SEQUENCE [LARGE SCALE GENOMIC DNA]</scope>
    <source>
        <tissue evidence="14">Whole organism</tissue>
    </source>
</reference>
<evidence type="ECO:0000256" key="10">
    <source>
        <dbReference type="ARBA" id="ARBA00022989"/>
    </source>
</evidence>
<comment type="subcellular location">
    <subcellularLocation>
        <location evidence="2">Endoplasmic reticulum membrane</location>
    </subcellularLocation>
</comment>
<evidence type="ECO:0000256" key="7">
    <source>
        <dbReference type="ARBA" id="ARBA00022692"/>
    </source>
</evidence>
<keyword evidence="11" id="KW-0472">Membrane</keyword>
<evidence type="ECO:0000313" key="15">
    <source>
        <dbReference type="Proteomes" id="UP000027135"/>
    </source>
</evidence>
<dbReference type="eggNOG" id="KOG2818">
    <property type="taxonomic scope" value="Eukaryota"/>
</dbReference>
<evidence type="ECO:0000256" key="2">
    <source>
        <dbReference type="ARBA" id="ARBA00004586"/>
    </source>
</evidence>
<dbReference type="InterPro" id="IPR038887">
    <property type="entry name" value="Nus1/NgBR"/>
</dbReference>
<sequence>MTFSLFRVLWTLLHVFLTAVHFIESVWNSLRRKLDLVSKNYVDDELGFISRHVKLFNKIPSHLVVIVGNETISYRDLANVAVWSIAAGISFVSFYDHHGILKKNEAELLKALSEKTKAQFENIVWGKRTKTHGLINKNGTKNGVVSSHKLHLNIFSLSDGKGALVKLTKSLCQSVIAGQMTVTDINQDLIDEKLRAEMDIPDPELALYCGDVCSTYGFLPWQIHVTEFLQLQSHHNIQIKDFLLLLKKYGKCVQRHGK</sequence>
<evidence type="ECO:0000256" key="6">
    <source>
        <dbReference type="ARBA" id="ARBA00022679"/>
    </source>
</evidence>
<name>A0A067RFX1_ZOONE</name>
<protein>
    <recommendedName>
        <fullName evidence="5">ditrans,polycis-polyprenyl diphosphate synthase [(2E,6E)-farnesyldiphosphate specific]</fullName>
        <ecNumber evidence="5">2.5.1.87</ecNumber>
    </recommendedName>
</protein>
<accession>A0A067RFX1</accession>
<feature type="signal peptide" evidence="13">
    <location>
        <begin position="1"/>
        <end position="25"/>
    </location>
</feature>
<organism evidence="14 15">
    <name type="scientific">Zootermopsis nevadensis</name>
    <name type="common">Dampwood termite</name>
    <dbReference type="NCBI Taxonomy" id="136037"/>
    <lineage>
        <taxon>Eukaryota</taxon>
        <taxon>Metazoa</taxon>
        <taxon>Ecdysozoa</taxon>
        <taxon>Arthropoda</taxon>
        <taxon>Hexapoda</taxon>
        <taxon>Insecta</taxon>
        <taxon>Pterygota</taxon>
        <taxon>Neoptera</taxon>
        <taxon>Polyneoptera</taxon>
        <taxon>Dictyoptera</taxon>
        <taxon>Blattodea</taxon>
        <taxon>Blattoidea</taxon>
        <taxon>Termitoidae</taxon>
        <taxon>Termopsidae</taxon>
        <taxon>Zootermopsis</taxon>
    </lineage>
</organism>
<dbReference type="InterPro" id="IPR036424">
    <property type="entry name" value="UPP_synth-like_sf"/>
</dbReference>
<comment type="similarity">
    <text evidence="4">Belongs to the UPP synthase family.</text>
</comment>
<evidence type="ECO:0000256" key="1">
    <source>
        <dbReference type="ARBA" id="ARBA00001946"/>
    </source>
</evidence>
<dbReference type="STRING" id="136037.A0A067RFX1"/>
<dbReference type="EC" id="2.5.1.87" evidence="5"/>
<dbReference type="Proteomes" id="UP000027135">
    <property type="component" value="Unassembled WGS sequence"/>
</dbReference>
<evidence type="ECO:0000256" key="11">
    <source>
        <dbReference type="ARBA" id="ARBA00023136"/>
    </source>
</evidence>
<dbReference type="UniPathway" id="UPA00378"/>
<keyword evidence="6" id="KW-0808">Transferase</keyword>
<keyword evidence="14" id="KW-0675">Receptor</keyword>
<evidence type="ECO:0000256" key="13">
    <source>
        <dbReference type="SAM" id="SignalP"/>
    </source>
</evidence>
<evidence type="ECO:0000256" key="5">
    <source>
        <dbReference type="ARBA" id="ARBA00012596"/>
    </source>
</evidence>
<gene>
    <name evidence="14" type="ORF">L798_12758</name>
</gene>
<keyword evidence="7" id="KW-0812">Transmembrane</keyword>
<keyword evidence="9" id="KW-0460">Magnesium</keyword>